<protein>
    <submittedName>
        <fullName evidence="1">Uncharacterized protein</fullName>
    </submittedName>
</protein>
<gene>
    <name evidence="1" type="ORF">HRI_000267600</name>
</gene>
<dbReference type="AlphaFoldDB" id="A0A9W7GVH0"/>
<accession>A0A9W7GVH0</accession>
<dbReference type="EMBL" id="BSYR01000004">
    <property type="protein sequence ID" value="GMI65983.1"/>
    <property type="molecule type" value="Genomic_DNA"/>
</dbReference>
<proteinExistence type="predicted"/>
<keyword evidence="2" id="KW-1185">Reference proteome</keyword>
<dbReference type="OrthoDB" id="1749531at2759"/>
<reference evidence="1" key="1">
    <citation type="submission" date="2023-05" db="EMBL/GenBank/DDBJ databases">
        <title>Genome and transcriptome analyses reveal genes involved in the formation of fine ridges on petal epidermal cells in Hibiscus trionum.</title>
        <authorList>
            <person name="Koshimizu S."/>
            <person name="Masuda S."/>
            <person name="Ishii T."/>
            <person name="Shirasu K."/>
            <person name="Hoshino A."/>
            <person name="Arita M."/>
        </authorList>
    </citation>
    <scope>NUCLEOTIDE SEQUENCE</scope>
    <source>
        <strain evidence="1">Hamamatsu line</strain>
    </source>
</reference>
<sequence>MAKKFSAMSLAMGITTQTSQAREGEPSFNHGKANIKEESGDAFSFAPRPVQVELPIFTVKDPKEWLASANDFFELYNTHDHRRVTKVSFRMEGTSKNGTDRCNTNTSQLTGITWSMPFTAFSL</sequence>
<evidence type="ECO:0000313" key="2">
    <source>
        <dbReference type="Proteomes" id="UP001165190"/>
    </source>
</evidence>
<comment type="caution">
    <text evidence="1">The sequence shown here is derived from an EMBL/GenBank/DDBJ whole genome shotgun (WGS) entry which is preliminary data.</text>
</comment>
<name>A0A9W7GVH0_HIBTR</name>
<dbReference type="Proteomes" id="UP001165190">
    <property type="component" value="Unassembled WGS sequence"/>
</dbReference>
<organism evidence="1 2">
    <name type="scientific">Hibiscus trionum</name>
    <name type="common">Flower of an hour</name>
    <dbReference type="NCBI Taxonomy" id="183268"/>
    <lineage>
        <taxon>Eukaryota</taxon>
        <taxon>Viridiplantae</taxon>
        <taxon>Streptophyta</taxon>
        <taxon>Embryophyta</taxon>
        <taxon>Tracheophyta</taxon>
        <taxon>Spermatophyta</taxon>
        <taxon>Magnoliopsida</taxon>
        <taxon>eudicotyledons</taxon>
        <taxon>Gunneridae</taxon>
        <taxon>Pentapetalae</taxon>
        <taxon>rosids</taxon>
        <taxon>malvids</taxon>
        <taxon>Malvales</taxon>
        <taxon>Malvaceae</taxon>
        <taxon>Malvoideae</taxon>
        <taxon>Hibiscus</taxon>
    </lineage>
</organism>
<evidence type="ECO:0000313" key="1">
    <source>
        <dbReference type="EMBL" id="GMI65983.1"/>
    </source>
</evidence>